<feature type="chain" id="PRO_5015654714" evidence="2">
    <location>
        <begin position="19"/>
        <end position="352"/>
    </location>
</feature>
<keyword evidence="2" id="KW-0732">Signal</keyword>
<feature type="signal peptide" evidence="2">
    <location>
        <begin position="1"/>
        <end position="18"/>
    </location>
</feature>
<evidence type="ECO:0000256" key="2">
    <source>
        <dbReference type="SAM" id="SignalP"/>
    </source>
</evidence>
<evidence type="ECO:0000313" key="3">
    <source>
        <dbReference type="EMBL" id="PSN75012.1"/>
    </source>
</evidence>
<accession>A0A2T2PBG7</accession>
<name>A0A2T2PBG7_CORCC</name>
<keyword evidence="4" id="KW-1185">Reference proteome</keyword>
<feature type="region of interest" description="Disordered" evidence="1">
    <location>
        <begin position="252"/>
        <end position="352"/>
    </location>
</feature>
<sequence>MSLKTLATLALATGFAVAKPISNVQSQPGFTKRQGFGGDGFNFIDGFNNFNKQEQVIQIQENNLQIVDNGQQQLIVAQAQEVLIVDQQQNGFNNDLNNLFRKSSSRNNFKDVSTVMLVVQEIQIAIDDGRGNQVQQNIFAQSAVVANRGRDETRTVMVFDSRTLIAQDILGKGGVGGAPVAAELPTKTAGIQLLGAKPTWSEVAEDPAATLGGVWQAEIEDLQAIDNNQADADANNKAAEQEKAALEEALKAAEGQEGQDQQGQDEAAQLAEEQKAAEEEAQKAAEEQQKQQDEQAKAAEEEAKKAEEQAKQQAEGEAKAAEEQAKQQAEGEAKAAEEQAKQQAEAEAKAQR</sequence>
<feature type="compositionally biased region" description="Low complexity" evidence="1">
    <location>
        <begin position="252"/>
        <end position="271"/>
    </location>
</feature>
<reference evidence="3 4" key="1">
    <citation type="journal article" date="2018" name="Front. Microbiol.">
        <title>Genome-Wide Analysis of Corynespora cassiicola Leaf Fall Disease Putative Effectors.</title>
        <authorList>
            <person name="Lopez D."/>
            <person name="Ribeiro S."/>
            <person name="Label P."/>
            <person name="Fumanal B."/>
            <person name="Venisse J.S."/>
            <person name="Kohler A."/>
            <person name="de Oliveira R.R."/>
            <person name="Labutti K."/>
            <person name="Lipzen A."/>
            <person name="Lail K."/>
            <person name="Bauer D."/>
            <person name="Ohm R.A."/>
            <person name="Barry K.W."/>
            <person name="Spatafora J."/>
            <person name="Grigoriev I.V."/>
            <person name="Martin F.M."/>
            <person name="Pujade-Renaud V."/>
        </authorList>
    </citation>
    <scope>NUCLEOTIDE SEQUENCE [LARGE SCALE GENOMIC DNA]</scope>
    <source>
        <strain evidence="3 4">Philippines</strain>
    </source>
</reference>
<evidence type="ECO:0000256" key="1">
    <source>
        <dbReference type="SAM" id="MobiDB-lite"/>
    </source>
</evidence>
<dbReference type="AlphaFoldDB" id="A0A2T2PBG7"/>
<gene>
    <name evidence="3" type="ORF">BS50DRAFT_581758</name>
</gene>
<proteinExistence type="predicted"/>
<dbReference type="Proteomes" id="UP000240883">
    <property type="component" value="Unassembled WGS sequence"/>
</dbReference>
<dbReference type="OrthoDB" id="3933243at2759"/>
<dbReference type="EMBL" id="KZ678128">
    <property type="protein sequence ID" value="PSN75012.1"/>
    <property type="molecule type" value="Genomic_DNA"/>
</dbReference>
<feature type="compositionally biased region" description="Basic and acidic residues" evidence="1">
    <location>
        <begin position="272"/>
        <end position="352"/>
    </location>
</feature>
<evidence type="ECO:0000313" key="4">
    <source>
        <dbReference type="Proteomes" id="UP000240883"/>
    </source>
</evidence>
<dbReference type="STRING" id="1448308.A0A2T2PBG7"/>
<protein>
    <submittedName>
        <fullName evidence="3">Uncharacterized protein</fullName>
    </submittedName>
</protein>
<organism evidence="3 4">
    <name type="scientific">Corynespora cassiicola Philippines</name>
    <dbReference type="NCBI Taxonomy" id="1448308"/>
    <lineage>
        <taxon>Eukaryota</taxon>
        <taxon>Fungi</taxon>
        <taxon>Dikarya</taxon>
        <taxon>Ascomycota</taxon>
        <taxon>Pezizomycotina</taxon>
        <taxon>Dothideomycetes</taxon>
        <taxon>Pleosporomycetidae</taxon>
        <taxon>Pleosporales</taxon>
        <taxon>Corynesporascaceae</taxon>
        <taxon>Corynespora</taxon>
    </lineage>
</organism>